<evidence type="ECO:0000256" key="1">
    <source>
        <dbReference type="ARBA" id="ARBA00000085"/>
    </source>
</evidence>
<dbReference type="InterPro" id="IPR003661">
    <property type="entry name" value="HisK_dim/P_dom"/>
</dbReference>
<keyword evidence="4" id="KW-1003">Cell membrane</keyword>
<evidence type="ECO:0000256" key="16">
    <source>
        <dbReference type="PROSITE-ProRule" id="PRU00169"/>
    </source>
</evidence>
<evidence type="ECO:0000256" key="12">
    <source>
        <dbReference type="ARBA" id="ARBA00023012"/>
    </source>
</evidence>
<dbReference type="CDD" id="cd17546">
    <property type="entry name" value="REC_hyHK_CKI1_RcsC-like"/>
    <property type="match status" value="1"/>
</dbReference>
<evidence type="ECO:0000256" key="10">
    <source>
        <dbReference type="ARBA" id="ARBA00022840"/>
    </source>
</evidence>
<feature type="domain" description="Response regulatory" evidence="20">
    <location>
        <begin position="721"/>
        <end position="838"/>
    </location>
</feature>
<dbReference type="CDD" id="cd00082">
    <property type="entry name" value="HisKA"/>
    <property type="match status" value="1"/>
</dbReference>
<dbReference type="FunFam" id="1.10.287.130:FF:000002">
    <property type="entry name" value="Two-component osmosensing histidine kinase"/>
    <property type="match status" value="1"/>
</dbReference>
<dbReference type="InterPro" id="IPR000014">
    <property type="entry name" value="PAS"/>
</dbReference>
<evidence type="ECO:0000256" key="13">
    <source>
        <dbReference type="ARBA" id="ARBA00023136"/>
    </source>
</evidence>
<dbReference type="InterPro" id="IPR011620">
    <property type="entry name" value="Sig_transdc_His_kinase_LytS_TM"/>
</dbReference>
<evidence type="ECO:0000256" key="18">
    <source>
        <dbReference type="SAM" id="Phobius"/>
    </source>
</evidence>
<evidence type="ECO:0000256" key="17">
    <source>
        <dbReference type="SAM" id="MobiDB-lite"/>
    </source>
</evidence>
<dbReference type="InterPro" id="IPR011006">
    <property type="entry name" value="CheY-like_superfamily"/>
</dbReference>
<dbReference type="InterPro" id="IPR004358">
    <property type="entry name" value="Sig_transdc_His_kin-like_C"/>
</dbReference>
<evidence type="ECO:0000259" key="21">
    <source>
        <dbReference type="PROSITE" id="PS50112"/>
    </source>
</evidence>
<gene>
    <name evidence="23" type="ORF">KAJ83_05340</name>
</gene>
<evidence type="ECO:0000256" key="2">
    <source>
        <dbReference type="ARBA" id="ARBA00004651"/>
    </source>
</evidence>
<evidence type="ECO:0000256" key="8">
    <source>
        <dbReference type="ARBA" id="ARBA00022741"/>
    </source>
</evidence>
<feature type="compositionally biased region" description="Basic and acidic residues" evidence="17">
    <location>
        <begin position="883"/>
        <end position="892"/>
    </location>
</feature>
<dbReference type="PROSITE" id="PS50109">
    <property type="entry name" value="HIS_KIN"/>
    <property type="match status" value="1"/>
</dbReference>
<dbReference type="Pfam" id="PF13426">
    <property type="entry name" value="PAS_9"/>
    <property type="match status" value="1"/>
</dbReference>
<evidence type="ECO:0000259" key="20">
    <source>
        <dbReference type="PROSITE" id="PS50110"/>
    </source>
</evidence>
<dbReference type="PROSITE" id="PS50110">
    <property type="entry name" value="RESPONSE_REGULATORY"/>
    <property type="match status" value="1"/>
</dbReference>
<keyword evidence="11 18" id="KW-1133">Transmembrane helix</keyword>
<dbReference type="SMART" id="SM00086">
    <property type="entry name" value="PAC"/>
    <property type="match status" value="2"/>
</dbReference>
<dbReference type="Gene3D" id="1.10.287.130">
    <property type="match status" value="1"/>
</dbReference>
<name>A0A8J7V1S9_9PROT</name>
<dbReference type="EMBL" id="JAGMWN010000002">
    <property type="protein sequence ID" value="MBP5856421.1"/>
    <property type="molecule type" value="Genomic_DNA"/>
</dbReference>
<evidence type="ECO:0000313" key="24">
    <source>
        <dbReference type="Proteomes" id="UP000672602"/>
    </source>
</evidence>
<dbReference type="InterPro" id="IPR035965">
    <property type="entry name" value="PAS-like_dom_sf"/>
</dbReference>
<dbReference type="InterPro" id="IPR013655">
    <property type="entry name" value="PAS_fold_3"/>
</dbReference>
<protein>
    <recommendedName>
        <fullName evidence="15">Sensory/regulatory protein RpfC</fullName>
        <ecNumber evidence="3">2.7.13.3</ecNumber>
    </recommendedName>
</protein>
<dbReference type="PANTHER" id="PTHR45339">
    <property type="entry name" value="HYBRID SIGNAL TRANSDUCTION HISTIDINE KINASE J"/>
    <property type="match status" value="1"/>
</dbReference>
<feature type="region of interest" description="Disordered" evidence="17">
    <location>
        <begin position="849"/>
        <end position="892"/>
    </location>
</feature>
<comment type="catalytic activity">
    <reaction evidence="1">
        <text>ATP + protein L-histidine = ADP + protein N-phospho-L-histidine.</text>
        <dbReference type="EC" id="2.7.13.3"/>
    </reaction>
</comment>
<keyword evidence="6" id="KW-0808">Transferase</keyword>
<evidence type="ECO:0000256" key="6">
    <source>
        <dbReference type="ARBA" id="ARBA00022679"/>
    </source>
</evidence>
<dbReference type="InterPro" id="IPR003594">
    <property type="entry name" value="HATPase_dom"/>
</dbReference>
<evidence type="ECO:0000256" key="5">
    <source>
        <dbReference type="ARBA" id="ARBA00022553"/>
    </source>
</evidence>
<feature type="transmembrane region" description="Helical" evidence="18">
    <location>
        <begin position="43"/>
        <end position="63"/>
    </location>
</feature>
<evidence type="ECO:0000256" key="9">
    <source>
        <dbReference type="ARBA" id="ARBA00022777"/>
    </source>
</evidence>
<keyword evidence="7 18" id="KW-0812">Transmembrane</keyword>
<dbReference type="Gene3D" id="3.40.50.2300">
    <property type="match status" value="1"/>
</dbReference>
<dbReference type="Proteomes" id="UP000672602">
    <property type="component" value="Unassembled WGS sequence"/>
</dbReference>
<evidence type="ECO:0000259" key="19">
    <source>
        <dbReference type="PROSITE" id="PS50109"/>
    </source>
</evidence>
<dbReference type="Pfam" id="PF08447">
    <property type="entry name" value="PAS_3"/>
    <property type="match status" value="1"/>
</dbReference>
<dbReference type="Pfam" id="PF07694">
    <property type="entry name" value="5TM-5TMR_LYT"/>
    <property type="match status" value="1"/>
</dbReference>
<keyword evidence="12" id="KW-0902">Two-component regulatory system</keyword>
<feature type="transmembrane region" description="Helical" evidence="18">
    <location>
        <begin position="136"/>
        <end position="158"/>
    </location>
</feature>
<dbReference type="SMART" id="SM00448">
    <property type="entry name" value="REC"/>
    <property type="match status" value="1"/>
</dbReference>
<dbReference type="CDD" id="cd16922">
    <property type="entry name" value="HATPase_EvgS-ArcB-TorS-like"/>
    <property type="match status" value="1"/>
</dbReference>
<evidence type="ECO:0000256" key="4">
    <source>
        <dbReference type="ARBA" id="ARBA00022475"/>
    </source>
</evidence>
<dbReference type="CDD" id="cd00130">
    <property type="entry name" value="PAS"/>
    <property type="match status" value="2"/>
</dbReference>
<evidence type="ECO:0000256" key="14">
    <source>
        <dbReference type="ARBA" id="ARBA00064003"/>
    </source>
</evidence>
<dbReference type="Pfam" id="PF02518">
    <property type="entry name" value="HATPase_c"/>
    <property type="match status" value="1"/>
</dbReference>
<feature type="domain" description="PAC" evidence="22">
    <location>
        <begin position="282"/>
        <end position="335"/>
    </location>
</feature>
<feature type="transmembrane region" description="Helical" evidence="18">
    <location>
        <begin position="75"/>
        <end position="101"/>
    </location>
</feature>
<comment type="subunit">
    <text evidence="14">At low DSF concentrations, interacts with RpfF.</text>
</comment>
<dbReference type="InterPro" id="IPR001789">
    <property type="entry name" value="Sig_transdc_resp-reg_receiver"/>
</dbReference>
<proteinExistence type="predicted"/>
<dbReference type="Gene3D" id="3.30.450.20">
    <property type="entry name" value="PAS domain"/>
    <property type="match status" value="2"/>
</dbReference>
<dbReference type="InterPro" id="IPR036097">
    <property type="entry name" value="HisK_dim/P_sf"/>
</dbReference>
<comment type="caution">
    <text evidence="23">The sequence shown here is derived from an EMBL/GenBank/DDBJ whole genome shotgun (WGS) entry which is preliminary data.</text>
</comment>
<dbReference type="PRINTS" id="PR00344">
    <property type="entry name" value="BCTRLSENSOR"/>
</dbReference>
<feature type="transmembrane region" description="Helical" evidence="18">
    <location>
        <begin position="164"/>
        <end position="192"/>
    </location>
</feature>
<evidence type="ECO:0000256" key="15">
    <source>
        <dbReference type="ARBA" id="ARBA00068150"/>
    </source>
</evidence>
<dbReference type="GO" id="GO:0071555">
    <property type="term" value="P:cell wall organization"/>
    <property type="evidence" value="ECO:0007669"/>
    <property type="project" value="InterPro"/>
</dbReference>
<sequence>MDALKALLLPLINDIGLLSLMVLVVGGLRARYGIDGVALRRDILTGLAFGAMASLVMLQPVPLPHGAVADPRAGPLLLAGYFAGPFGAAVTAAMGAATRYYVVGGPVALGGAVSFALYAMAGLGAGYLLKRRRRPLSAPVLVGIGVVGTVAVIPSFFISVTPEVALEILAVAGPTVLGANIVATLLVGLVLTEAARMADSRRREIQTREELRKLALVADRTTNGVIISDRFGMIDWVNEGFTRMTGYSLDEVRGLKPGAFLQGPGTDPETRAHISEQLNAGLPVSTEILNYHKSGGEYWVAVDIQPVETVGELTGFIAIQSDITRRKKLELNLLQAETVARTGNWEYDLRTGAAVWSRGVFELFEVREADGALDFDQVLSIIHSEDRDRLRNKITQTRKTGAAFRVRVRALVHGRTVWVELVGDADRARGQTQRVFGIIQDVTMIAEREEQLLAAREQAELANRSKSQFLANMSHEIRTPMNGVLGMASLLLQSDLSPEQKRFVRTIHESGTILLTTINEILDFSKIEAGHVDITPGPFDIRLQVDRVRDLFMVQASEKGLTFSVEVADDVPRALVGDGDRIHQILVNLLGNAIKFTAEGVVQLSVSVERERLDQAAGDATHVVRFDVADTGIGIESEACERLFSSFTQADSSIARRYGGTGLGLAISRHLCSLMDGTIEVESAPGKGSVFTLRLPLRETAGTGGNRTEAWGSPMDVGSLSILLAEDNEVNQLVVGAMLSALGHRYEVANNGAEAIRALRGARYDLVLMDVHMPEVDGVTAVKSIRASDMDQRDIPVIALTADALDGRREHYLSLGMNDYLTKPIDMRALAAALRRAVPGRRPAVLREPVSTALRPGRVRGRSGAGHDAAPGSVMADMARTGDNQEARKAER</sequence>
<dbReference type="GO" id="GO:0005886">
    <property type="term" value="C:plasma membrane"/>
    <property type="evidence" value="ECO:0007669"/>
    <property type="project" value="UniProtKB-SubCell"/>
</dbReference>
<evidence type="ECO:0000256" key="11">
    <source>
        <dbReference type="ARBA" id="ARBA00022989"/>
    </source>
</evidence>
<evidence type="ECO:0000256" key="7">
    <source>
        <dbReference type="ARBA" id="ARBA00022692"/>
    </source>
</evidence>
<accession>A0A8J7V1S9</accession>
<dbReference type="FunFam" id="3.30.565.10:FF:000010">
    <property type="entry name" value="Sensor histidine kinase RcsC"/>
    <property type="match status" value="1"/>
</dbReference>
<dbReference type="EC" id="2.7.13.3" evidence="3"/>
<dbReference type="InterPro" id="IPR000700">
    <property type="entry name" value="PAS-assoc_C"/>
</dbReference>
<reference evidence="23" key="1">
    <citation type="submission" date="2021-04" db="EMBL/GenBank/DDBJ databases">
        <authorList>
            <person name="Zhang D.-C."/>
        </authorList>
    </citation>
    <scope>NUCLEOTIDE SEQUENCE</scope>
    <source>
        <strain evidence="23">CGMCC 1.15697</strain>
    </source>
</reference>
<dbReference type="Pfam" id="PF00512">
    <property type="entry name" value="HisKA"/>
    <property type="match status" value="1"/>
</dbReference>
<feature type="domain" description="Histidine kinase" evidence="19">
    <location>
        <begin position="472"/>
        <end position="699"/>
    </location>
</feature>
<evidence type="ECO:0000259" key="22">
    <source>
        <dbReference type="PROSITE" id="PS50113"/>
    </source>
</evidence>
<keyword evidence="9" id="KW-0418">Kinase</keyword>
<feature type="modified residue" description="4-aspartylphosphate" evidence="16">
    <location>
        <position position="770"/>
    </location>
</feature>
<dbReference type="InterPro" id="IPR001610">
    <property type="entry name" value="PAC"/>
</dbReference>
<keyword evidence="13 18" id="KW-0472">Membrane</keyword>
<dbReference type="Gene3D" id="1.10.1760.20">
    <property type="match status" value="1"/>
</dbReference>
<evidence type="ECO:0000313" key="23">
    <source>
        <dbReference type="EMBL" id="MBP5856421.1"/>
    </source>
</evidence>
<feature type="domain" description="PAS" evidence="21">
    <location>
        <begin position="210"/>
        <end position="254"/>
    </location>
</feature>
<comment type="subcellular location">
    <subcellularLocation>
        <location evidence="2">Cell membrane</location>
        <topology evidence="2">Multi-pass membrane protein</topology>
    </subcellularLocation>
</comment>
<dbReference type="InterPro" id="IPR036890">
    <property type="entry name" value="HATPase_C_sf"/>
</dbReference>
<dbReference type="SUPFAM" id="SSF52172">
    <property type="entry name" value="CheY-like"/>
    <property type="match status" value="1"/>
</dbReference>
<dbReference type="SUPFAM" id="SSF55785">
    <property type="entry name" value="PYP-like sensor domain (PAS domain)"/>
    <property type="match status" value="2"/>
</dbReference>
<keyword evidence="24" id="KW-1185">Reference proteome</keyword>
<feature type="transmembrane region" description="Helical" evidence="18">
    <location>
        <begin position="107"/>
        <end position="129"/>
    </location>
</feature>
<dbReference type="InterPro" id="IPR005467">
    <property type="entry name" value="His_kinase_dom"/>
</dbReference>
<dbReference type="SMART" id="SM00388">
    <property type="entry name" value="HisKA"/>
    <property type="match status" value="1"/>
</dbReference>
<organism evidence="23 24">
    <name type="scientific">Marivibrio halodurans</name>
    <dbReference type="NCBI Taxonomy" id="2039722"/>
    <lineage>
        <taxon>Bacteria</taxon>
        <taxon>Pseudomonadati</taxon>
        <taxon>Pseudomonadota</taxon>
        <taxon>Alphaproteobacteria</taxon>
        <taxon>Rhodospirillales</taxon>
        <taxon>Rhodospirillaceae</taxon>
        <taxon>Marivibrio</taxon>
    </lineage>
</organism>
<feature type="transmembrane region" description="Helical" evidence="18">
    <location>
        <begin position="7"/>
        <end position="28"/>
    </location>
</feature>
<dbReference type="SMART" id="SM00387">
    <property type="entry name" value="HATPase_c"/>
    <property type="match status" value="1"/>
</dbReference>
<dbReference type="AlphaFoldDB" id="A0A8J7V1S9"/>
<dbReference type="GO" id="GO:0005524">
    <property type="term" value="F:ATP binding"/>
    <property type="evidence" value="ECO:0007669"/>
    <property type="project" value="UniProtKB-KW"/>
</dbReference>
<dbReference type="PROSITE" id="PS50113">
    <property type="entry name" value="PAC"/>
    <property type="match status" value="1"/>
</dbReference>
<keyword evidence="10" id="KW-0067">ATP-binding</keyword>
<dbReference type="PANTHER" id="PTHR45339:SF1">
    <property type="entry name" value="HYBRID SIGNAL TRANSDUCTION HISTIDINE KINASE J"/>
    <property type="match status" value="1"/>
</dbReference>
<dbReference type="RefSeq" id="WP_210680997.1">
    <property type="nucleotide sequence ID" value="NZ_JAGMWN010000002.1"/>
</dbReference>
<dbReference type="Gene3D" id="3.30.565.10">
    <property type="entry name" value="Histidine kinase-like ATPase, C-terminal domain"/>
    <property type="match status" value="1"/>
</dbReference>
<dbReference type="NCBIfam" id="TIGR00229">
    <property type="entry name" value="sensory_box"/>
    <property type="match status" value="2"/>
</dbReference>
<dbReference type="PROSITE" id="PS50112">
    <property type="entry name" value="PAS"/>
    <property type="match status" value="1"/>
</dbReference>
<dbReference type="SUPFAM" id="SSF55874">
    <property type="entry name" value="ATPase domain of HSP90 chaperone/DNA topoisomerase II/histidine kinase"/>
    <property type="match status" value="1"/>
</dbReference>
<keyword evidence="8" id="KW-0547">Nucleotide-binding</keyword>
<dbReference type="Pfam" id="PF00072">
    <property type="entry name" value="Response_reg"/>
    <property type="match status" value="1"/>
</dbReference>
<evidence type="ECO:0000256" key="3">
    <source>
        <dbReference type="ARBA" id="ARBA00012438"/>
    </source>
</evidence>
<keyword evidence="5 16" id="KW-0597">Phosphoprotein</keyword>
<dbReference type="GO" id="GO:0000155">
    <property type="term" value="F:phosphorelay sensor kinase activity"/>
    <property type="evidence" value="ECO:0007669"/>
    <property type="project" value="InterPro"/>
</dbReference>
<dbReference type="SUPFAM" id="SSF47384">
    <property type="entry name" value="Homodimeric domain of signal transducing histidine kinase"/>
    <property type="match status" value="1"/>
</dbReference>
<dbReference type="SMART" id="SM00091">
    <property type="entry name" value="PAS"/>
    <property type="match status" value="2"/>
</dbReference>